<sequence>MPNIPFIDLEAMILYYIYIKEKGRWLHATYPFSLVFLFLLPFYRHFLQELSRTIRN</sequence>
<reference evidence="3" key="2">
    <citation type="submission" date="2017-02" db="EMBL/GenBank/DDBJ databases">
        <title>Sunflower complete genome.</title>
        <authorList>
            <person name="Langlade N."/>
            <person name="Munos S."/>
        </authorList>
    </citation>
    <scope>NUCLEOTIDE SEQUENCE [LARGE SCALE GENOMIC DNA]</scope>
    <source>
        <tissue evidence="3">Leaves</tissue>
    </source>
</reference>
<reference evidence="2 4" key="1">
    <citation type="journal article" date="2017" name="Nature">
        <title>The sunflower genome provides insights into oil metabolism, flowering and Asterid evolution.</title>
        <authorList>
            <person name="Badouin H."/>
            <person name="Gouzy J."/>
            <person name="Grassa C.J."/>
            <person name="Murat F."/>
            <person name="Staton S.E."/>
            <person name="Cottret L."/>
            <person name="Lelandais-Briere C."/>
            <person name="Owens G.L."/>
            <person name="Carrere S."/>
            <person name="Mayjonade B."/>
            <person name="Legrand L."/>
            <person name="Gill N."/>
            <person name="Kane N.C."/>
            <person name="Bowers J.E."/>
            <person name="Hubner S."/>
            <person name="Bellec A."/>
            <person name="Berard A."/>
            <person name="Berges H."/>
            <person name="Blanchet N."/>
            <person name="Boniface M.C."/>
            <person name="Brunel D."/>
            <person name="Catrice O."/>
            <person name="Chaidir N."/>
            <person name="Claudel C."/>
            <person name="Donnadieu C."/>
            <person name="Faraut T."/>
            <person name="Fievet G."/>
            <person name="Helmstetter N."/>
            <person name="King M."/>
            <person name="Knapp S.J."/>
            <person name="Lai Z."/>
            <person name="Le Paslier M.C."/>
            <person name="Lippi Y."/>
            <person name="Lorenzon L."/>
            <person name="Mandel J.R."/>
            <person name="Marage G."/>
            <person name="Marchand G."/>
            <person name="Marquand E."/>
            <person name="Bret-Mestries E."/>
            <person name="Morien E."/>
            <person name="Nambeesan S."/>
            <person name="Nguyen T."/>
            <person name="Pegot-Espagnet P."/>
            <person name="Pouilly N."/>
            <person name="Raftis F."/>
            <person name="Sallet E."/>
            <person name="Schiex T."/>
            <person name="Thomas J."/>
            <person name="Vandecasteele C."/>
            <person name="Vares D."/>
            <person name="Vear F."/>
            <person name="Vautrin S."/>
            <person name="Crespi M."/>
            <person name="Mangin B."/>
            <person name="Burke J.M."/>
            <person name="Salse J."/>
            <person name="Munos S."/>
            <person name="Vincourt P."/>
            <person name="Rieseberg L.H."/>
            <person name="Langlade N.B."/>
        </authorList>
    </citation>
    <scope>NUCLEOTIDE SEQUENCE [LARGE SCALE GENOMIC DNA]</scope>
    <source>
        <strain evidence="4">cv. SF193</strain>
        <tissue evidence="2">Leaves</tissue>
    </source>
</reference>
<feature type="transmembrane region" description="Helical" evidence="1">
    <location>
        <begin position="25"/>
        <end position="43"/>
    </location>
</feature>
<keyword evidence="1" id="KW-0472">Membrane</keyword>
<dbReference type="Proteomes" id="UP000215914">
    <property type="component" value="Chromosome 13"/>
</dbReference>
<reference evidence="2" key="3">
    <citation type="submission" date="2020-06" db="EMBL/GenBank/DDBJ databases">
        <title>Helianthus annuus Genome sequencing and assembly Release 2.</title>
        <authorList>
            <person name="Gouzy J."/>
            <person name="Langlade N."/>
            <person name="Munos S."/>
        </authorList>
    </citation>
    <scope>NUCLEOTIDE SEQUENCE</scope>
    <source>
        <tissue evidence="2">Leaves</tissue>
    </source>
</reference>
<evidence type="ECO:0000256" key="1">
    <source>
        <dbReference type="SAM" id="Phobius"/>
    </source>
</evidence>
<gene>
    <name evidence="3" type="ORF">HannXRQ_Chr13g0417411</name>
    <name evidence="2" type="ORF">HanXRQr2_Chr13g0606391</name>
</gene>
<protein>
    <submittedName>
        <fullName evidence="3">Uncharacterized protein</fullName>
    </submittedName>
</protein>
<dbReference type="EMBL" id="CM007902">
    <property type="protein sequence ID" value="OTG02829.1"/>
    <property type="molecule type" value="Genomic_DNA"/>
</dbReference>
<dbReference type="EMBL" id="MNCJ02000328">
    <property type="protein sequence ID" value="KAF5774933.1"/>
    <property type="molecule type" value="Genomic_DNA"/>
</dbReference>
<dbReference type="AlphaFoldDB" id="A0A251SW41"/>
<name>A0A251SW41_HELAN</name>
<accession>A0A251SW41</accession>
<evidence type="ECO:0000313" key="4">
    <source>
        <dbReference type="Proteomes" id="UP000215914"/>
    </source>
</evidence>
<proteinExistence type="predicted"/>
<evidence type="ECO:0000313" key="2">
    <source>
        <dbReference type="EMBL" id="KAF5774933.1"/>
    </source>
</evidence>
<dbReference type="InParanoid" id="A0A251SW41"/>
<dbReference type="Gramene" id="mRNA:HanXRQr2_Chr13g0606391">
    <property type="protein sequence ID" value="CDS:HanXRQr2_Chr13g0606391.1"/>
    <property type="gene ID" value="HanXRQr2_Chr13g0606391"/>
</dbReference>
<keyword evidence="4" id="KW-1185">Reference proteome</keyword>
<keyword evidence="1" id="KW-1133">Transmembrane helix</keyword>
<keyword evidence="1" id="KW-0812">Transmembrane</keyword>
<organism evidence="3 4">
    <name type="scientific">Helianthus annuus</name>
    <name type="common">Common sunflower</name>
    <dbReference type="NCBI Taxonomy" id="4232"/>
    <lineage>
        <taxon>Eukaryota</taxon>
        <taxon>Viridiplantae</taxon>
        <taxon>Streptophyta</taxon>
        <taxon>Embryophyta</taxon>
        <taxon>Tracheophyta</taxon>
        <taxon>Spermatophyta</taxon>
        <taxon>Magnoliopsida</taxon>
        <taxon>eudicotyledons</taxon>
        <taxon>Gunneridae</taxon>
        <taxon>Pentapetalae</taxon>
        <taxon>asterids</taxon>
        <taxon>campanulids</taxon>
        <taxon>Asterales</taxon>
        <taxon>Asteraceae</taxon>
        <taxon>Asteroideae</taxon>
        <taxon>Heliantheae alliance</taxon>
        <taxon>Heliantheae</taxon>
        <taxon>Helianthus</taxon>
    </lineage>
</organism>
<evidence type="ECO:0000313" key="3">
    <source>
        <dbReference type="EMBL" id="OTG02829.1"/>
    </source>
</evidence>